<sequence>MENLIFFNNKGGVGKTASVTTIAHILATEFQKKVLLIDLDPQMNTTCLYSEVDFLQLFAKVYNGENVHTPGSKSVEDLLMDREMDIHDAIKKTEYENLDIIPSYLTLSETEERMKADVKTPQQFRLQKHLKAVQNEYDYCIMDSSPSVSIVNINGLAAADRVYLPVRCDGGSLLGVAITMNLVQTVQEYNPRLKIGGIFFTQWNGRKNVSKTVYELLQEAFGNYILPTNISVTKNIEEGSLVQKPLLAYDNGKEKCRATKEYMQLTKYIMGVKEDAKV</sequence>
<dbReference type="Proteomes" id="UP000647235">
    <property type="component" value="Unassembled WGS sequence"/>
</dbReference>
<dbReference type="RefSeq" id="WP_117538448.1">
    <property type="nucleotide sequence ID" value="NZ_JACOOY010000022.1"/>
</dbReference>
<dbReference type="Gene3D" id="3.40.50.300">
    <property type="entry name" value="P-loop containing nucleotide triphosphate hydrolases"/>
    <property type="match status" value="1"/>
</dbReference>
<proteinExistence type="predicted"/>
<keyword evidence="3" id="KW-1185">Reference proteome</keyword>
<dbReference type="EMBL" id="JACOOY010000022">
    <property type="protein sequence ID" value="MBC5666227.1"/>
    <property type="molecule type" value="Genomic_DNA"/>
</dbReference>
<dbReference type="InterPro" id="IPR027417">
    <property type="entry name" value="P-loop_NTPase"/>
</dbReference>
<feature type="domain" description="AAA" evidence="1">
    <location>
        <begin position="4"/>
        <end position="195"/>
    </location>
</feature>
<evidence type="ECO:0000313" key="2">
    <source>
        <dbReference type="EMBL" id="MBC5666227.1"/>
    </source>
</evidence>
<evidence type="ECO:0000313" key="3">
    <source>
        <dbReference type="Proteomes" id="UP000647235"/>
    </source>
</evidence>
<comment type="caution">
    <text evidence="2">The sequence shown here is derived from an EMBL/GenBank/DDBJ whole genome shotgun (WGS) entry which is preliminary data.</text>
</comment>
<dbReference type="PANTHER" id="PTHR13696:SF52">
    <property type="entry name" value="PARA FAMILY PROTEIN CT_582"/>
    <property type="match status" value="1"/>
</dbReference>
<dbReference type="SUPFAM" id="SSF52540">
    <property type="entry name" value="P-loop containing nucleoside triphosphate hydrolases"/>
    <property type="match status" value="1"/>
</dbReference>
<protein>
    <submittedName>
        <fullName evidence="2">ParA family protein</fullName>
    </submittedName>
</protein>
<accession>A0ABR7EY13</accession>
<dbReference type="PANTHER" id="PTHR13696">
    <property type="entry name" value="P-LOOP CONTAINING NUCLEOSIDE TRIPHOSPHATE HYDROLASE"/>
    <property type="match status" value="1"/>
</dbReference>
<reference evidence="2 3" key="1">
    <citation type="submission" date="2020-08" db="EMBL/GenBank/DDBJ databases">
        <title>Genome public.</title>
        <authorList>
            <person name="Liu C."/>
            <person name="Sun Q."/>
        </authorList>
    </citation>
    <scope>NUCLEOTIDE SEQUENCE [LARGE SCALE GENOMIC DNA]</scope>
    <source>
        <strain evidence="2 3">NSJ-36</strain>
    </source>
</reference>
<dbReference type="Pfam" id="PF13614">
    <property type="entry name" value="AAA_31"/>
    <property type="match status" value="1"/>
</dbReference>
<dbReference type="CDD" id="cd02042">
    <property type="entry name" value="ParAB_family"/>
    <property type="match status" value="1"/>
</dbReference>
<dbReference type="InterPro" id="IPR025669">
    <property type="entry name" value="AAA_dom"/>
</dbReference>
<dbReference type="InterPro" id="IPR050678">
    <property type="entry name" value="DNA_Partitioning_ATPase"/>
</dbReference>
<organism evidence="2 3">
    <name type="scientific">Dorea hominis</name>
    <dbReference type="NCBI Taxonomy" id="2763040"/>
    <lineage>
        <taxon>Bacteria</taxon>
        <taxon>Bacillati</taxon>
        <taxon>Bacillota</taxon>
        <taxon>Clostridia</taxon>
        <taxon>Lachnospirales</taxon>
        <taxon>Lachnospiraceae</taxon>
        <taxon>Dorea</taxon>
    </lineage>
</organism>
<gene>
    <name evidence="2" type="ORF">H8S07_13400</name>
</gene>
<evidence type="ECO:0000259" key="1">
    <source>
        <dbReference type="Pfam" id="PF13614"/>
    </source>
</evidence>
<name>A0ABR7EY13_9FIRM</name>